<evidence type="ECO:0000259" key="7">
    <source>
        <dbReference type="Pfam" id="PF00171"/>
    </source>
</evidence>
<dbReference type="PROSITE" id="PS00687">
    <property type="entry name" value="ALDEHYDE_DEHYDR_GLU"/>
    <property type="match status" value="1"/>
</dbReference>
<dbReference type="RefSeq" id="WP_123182008.1">
    <property type="nucleotide sequence ID" value="NZ_RHGB01000006.1"/>
</dbReference>
<dbReference type="InterPro" id="IPR016161">
    <property type="entry name" value="Ald_DH/histidinol_DH"/>
</dbReference>
<feature type="active site" evidence="5">
    <location>
        <position position="223"/>
    </location>
</feature>
<dbReference type="PIRSF" id="PIRSF036492">
    <property type="entry name" value="ALDH"/>
    <property type="match status" value="1"/>
</dbReference>
<evidence type="ECO:0000256" key="1">
    <source>
        <dbReference type="ARBA" id="ARBA00009986"/>
    </source>
</evidence>
<gene>
    <name evidence="8" type="ORF">D0911_06765</name>
</gene>
<comment type="caution">
    <text evidence="8">The sequence shown here is derived from an EMBL/GenBank/DDBJ whole genome shotgun (WGS) entry which is preliminary data.</text>
</comment>
<evidence type="ECO:0000256" key="3">
    <source>
        <dbReference type="ARBA" id="ARBA00023027"/>
    </source>
</evidence>
<reference evidence="8 9" key="1">
    <citation type="submission" date="2018-10" db="EMBL/GenBank/DDBJ databases">
        <title>Draft genome sequence of Zhongshania sp. DSW25-10.</title>
        <authorList>
            <person name="Oh J."/>
        </authorList>
    </citation>
    <scope>NUCLEOTIDE SEQUENCE [LARGE SCALE GENOMIC DNA]</scope>
    <source>
        <strain evidence="8 9">DSW25-10</strain>
    </source>
</reference>
<comment type="similarity">
    <text evidence="1 4 6">Belongs to the aldehyde dehydrogenase family.</text>
</comment>
<dbReference type="EMBL" id="RHGB01000006">
    <property type="protein sequence ID" value="RNL65556.1"/>
    <property type="molecule type" value="Genomic_DNA"/>
</dbReference>
<accession>A0ABX9W3N2</accession>
<evidence type="ECO:0000256" key="4">
    <source>
        <dbReference type="PIRNR" id="PIRNR036492"/>
    </source>
</evidence>
<keyword evidence="3" id="KW-0520">NAD</keyword>
<feature type="domain" description="Aldehyde dehydrogenase" evidence="7">
    <location>
        <begin position="17"/>
        <end position="443"/>
    </location>
</feature>
<dbReference type="Pfam" id="PF00171">
    <property type="entry name" value="Aldedh"/>
    <property type="match status" value="1"/>
</dbReference>
<dbReference type="PANTHER" id="PTHR43570">
    <property type="entry name" value="ALDEHYDE DEHYDROGENASE"/>
    <property type="match status" value="1"/>
</dbReference>
<keyword evidence="2 4" id="KW-0560">Oxidoreductase</keyword>
<keyword evidence="9" id="KW-1185">Reference proteome</keyword>
<name>A0ABX9W3N2_9GAMM</name>
<dbReference type="Gene3D" id="3.40.605.10">
    <property type="entry name" value="Aldehyde Dehydrogenase, Chain A, domain 1"/>
    <property type="match status" value="1"/>
</dbReference>
<dbReference type="Gene3D" id="3.40.309.10">
    <property type="entry name" value="Aldehyde Dehydrogenase, Chain A, domain 2"/>
    <property type="match status" value="1"/>
</dbReference>
<dbReference type="Proteomes" id="UP000274695">
    <property type="component" value="Unassembled WGS sequence"/>
</dbReference>
<evidence type="ECO:0000256" key="5">
    <source>
        <dbReference type="PROSITE-ProRule" id="PRU10007"/>
    </source>
</evidence>
<dbReference type="SUPFAM" id="SSF53720">
    <property type="entry name" value="ALDH-like"/>
    <property type="match status" value="1"/>
</dbReference>
<protein>
    <recommendedName>
        <fullName evidence="4">Aldehyde dehydrogenase</fullName>
    </recommendedName>
</protein>
<proteinExistence type="inferred from homology"/>
<evidence type="ECO:0000313" key="9">
    <source>
        <dbReference type="Proteomes" id="UP000274695"/>
    </source>
</evidence>
<dbReference type="InterPro" id="IPR016163">
    <property type="entry name" value="Ald_DH_C"/>
</dbReference>
<evidence type="ECO:0000256" key="2">
    <source>
        <dbReference type="ARBA" id="ARBA00023002"/>
    </source>
</evidence>
<organism evidence="8 9">
    <name type="scientific">Zhongshania marina</name>
    <dbReference type="NCBI Taxonomy" id="2304603"/>
    <lineage>
        <taxon>Bacteria</taxon>
        <taxon>Pseudomonadati</taxon>
        <taxon>Pseudomonadota</taxon>
        <taxon>Gammaproteobacteria</taxon>
        <taxon>Cellvibrionales</taxon>
        <taxon>Spongiibacteraceae</taxon>
        <taxon>Zhongshania</taxon>
    </lineage>
</organism>
<dbReference type="InterPro" id="IPR016162">
    <property type="entry name" value="Ald_DH_N"/>
</dbReference>
<dbReference type="PANTHER" id="PTHR43570:SF20">
    <property type="entry name" value="ALDEHYDE DEHYDROGENASE ALDX-RELATED"/>
    <property type="match status" value="1"/>
</dbReference>
<evidence type="ECO:0000313" key="8">
    <source>
        <dbReference type="EMBL" id="RNL65556.1"/>
    </source>
</evidence>
<dbReference type="InterPro" id="IPR015590">
    <property type="entry name" value="Aldehyde_DH_dom"/>
</dbReference>
<evidence type="ECO:0000256" key="6">
    <source>
        <dbReference type="RuleBase" id="RU003345"/>
    </source>
</evidence>
<sequence length="473" mass="51551">MNQAINSLDTTVDLATILSAQKSAQREDPYPSALVRVDRLDRVIDLVVRNEQKFCDAVHADFGNRSIINTQSLDIMPVLQAFKHAKKHVSHWMKTEARKSNFPLGLLGAKSKVEYLPLGVVGNISPWNFPVQLALMPLADVFAAGNRTMLKPSELTPSTSRLLAETVAENFNQDEFAVIEGGVDVAKDFAGLAFDHLIFTGSTQVGKLVASSAAPNLVPMTLELGGKNPVIISESADLKLAAEKIMWAKTMNGGQICLCPDTVYVGRARLNEFVDHCKGAVKAMFPDIEHDADYTHIISQRHADRLADLCRDAEDKGATVISLGSSDGCRVPPSLILNASNDCRVLQEEIFGGLLVVAPYDKLDKVIDTINSGERPLVLYYFGKSQTEIDQVTFQTMSGGLVVNDLIAHCLQENLPFGGVGASGSGAYHGFDGFKNFSHAKAVYQQSKFDPLKMIRPPFSTGLRGYIAKQIKK</sequence>
<dbReference type="InterPro" id="IPR029510">
    <property type="entry name" value="Ald_DH_CS_GLU"/>
</dbReference>
<dbReference type="InterPro" id="IPR012394">
    <property type="entry name" value="Aldehyde_DH_NAD(P)"/>
</dbReference>